<comment type="caution">
    <text evidence="2">The sequence shown here is derived from an EMBL/GenBank/DDBJ whole genome shotgun (WGS) entry which is preliminary data.</text>
</comment>
<dbReference type="InterPro" id="IPR013757">
    <property type="entry name" value="Topo_IIA_A_a_sf"/>
</dbReference>
<evidence type="ECO:0008006" key="4">
    <source>
        <dbReference type="Google" id="ProtNLM"/>
    </source>
</evidence>
<evidence type="ECO:0000313" key="3">
    <source>
        <dbReference type="Proteomes" id="UP001500200"/>
    </source>
</evidence>
<gene>
    <name evidence="2" type="ORF">GCM10023346_43900</name>
</gene>
<dbReference type="InterPro" id="IPR013760">
    <property type="entry name" value="Topo_IIA-like_dom_sf"/>
</dbReference>
<evidence type="ECO:0000313" key="2">
    <source>
        <dbReference type="EMBL" id="GAA5200841.1"/>
    </source>
</evidence>
<protein>
    <recommendedName>
        <fullName evidence="4">DNA topoisomerase (ATP-hydrolyzing)</fullName>
    </recommendedName>
</protein>
<reference evidence="3" key="1">
    <citation type="journal article" date="2019" name="Int. J. Syst. Evol. Microbiol.">
        <title>The Global Catalogue of Microorganisms (GCM) 10K type strain sequencing project: providing services to taxonomists for standard genome sequencing and annotation.</title>
        <authorList>
            <consortium name="The Broad Institute Genomics Platform"/>
            <consortium name="The Broad Institute Genome Sequencing Center for Infectious Disease"/>
            <person name="Wu L."/>
            <person name="Ma J."/>
        </authorList>
    </citation>
    <scope>NUCLEOTIDE SEQUENCE [LARGE SCALE GENOMIC DNA]</scope>
    <source>
        <strain evidence="3">JCM 18514</strain>
    </source>
</reference>
<organism evidence="2 3">
    <name type="scientific">Arthrobacter gyeryongensis</name>
    <dbReference type="NCBI Taxonomy" id="1650592"/>
    <lineage>
        <taxon>Bacteria</taxon>
        <taxon>Bacillati</taxon>
        <taxon>Actinomycetota</taxon>
        <taxon>Actinomycetes</taxon>
        <taxon>Micrococcales</taxon>
        <taxon>Micrococcaceae</taxon>
        <taxon>Arthrobacter</taxon>
    </lineage>
</organism>
<dbReference type="SUPFAM" id="SSF56719">
    <property type="entry name" value="Type II DNA topoisomerase"/>
    <property type="match status" value="1"/>
</dbReference>
<accession>A0ABP9ST61</accession>
<evidence type="ECO:0000256" key="1">
    <source>
        <dbReference type="ARBA" id="ARBA00000185"/>
    </source>
</evidence>
<comment type="catalytic activity">
    <reaction evidence="1">
        <text>ATP-dependent breakage, passage and rejoining of double-stranded DNA.</text>
        <dbReference type="EC" id="5.6.2.2"/>
    </reaction>
</comment>
<name>A0ABP9ST61_9MICC</name>
<proteinExistence type="predicted"/>
<dbReference type="Gene3D" id="1.10.268.10">
    <property type="entry name" value="Topoisomerase, domain 3"/>
    <property type="match status" value="1"/>
</dbReference>
<dbReference type="EMBL" id="BAABKK010000033">
    <property type="protein sequence ID" value="GAA5200841.1"/>
    <property type="molecule type" value="Genomic_DNA"/>
</dbReference>
<dbReference type="Proteomes" id="UP001500200">
    <property type="component" value="Unassembled WGS sequence"/>
</dbReference>
<dbReference type="RefSeq" id="WP_345452700.1">
    <property type="nucleotide sequence ID" value="NZ_BAABKK010000033.1"/>
</dbReference>
<sequence length="90" mass="10548">MDEDERQMREQLMVHEALMQAMNRRDEVFQVIEDSEDVDEAIRLVGQLLGLGELGSRVVLDMQARRFTRDQRRAIASYAEELRSRLPDGR</sequence>
<keyword evidence="3" id="KW-1185">Reference proteome</keyword>